<keyword evidence="2" id="KW-1185">Reference proteome</keyword>
<dbReference type="Proteomes" id="UP000037393">
    <property type="component" value="Unassembled WGS sequence"/>
</dbReference>
<comment type="caution">
    <text evidence="1">The sequence shown here is derived from an EMBL/GenBank/DDBJ whole genome shotgun (WGS) entry which is preliminary data.</text>
</comment>
<dbReference type="AlphaFoldDB" id="A0A0L0GK92"/>
<sequence>MSTRSDIKDGAQFDMLDRGIVYTEVLGWIDMGHARGNDVLALRNQFIAGERSGMPSYIVMYRQDMSFAKFNSRLGVGKFSRWEIKRGRSAEDINKIMLAMMMCTASSFEGLQSLRAFSWYTDSGFSGEDLVSDLFGFYRAIIPGRYGAHLRPVNYIAATRRWDYYGAVGSYKNRGFHPILFPNPDDPCVMHRPYISILPRFLTWLRPWDDFMSGIVNVITSDGTSLALRGVK</sequence>
<organism evidence="1 2">
    <name type="scientific">Trabulsiella odontotermitis</name>
    <dbReference type="NCBI Taxonomy" id="379893"/>
    <lineage>
        <taxon>Bacteria</taxon>
        <taxon>Pseudomonadati</taxon>
        <taxon>Pseudomonadota</taxon>
        <taxon>Gammaproteobacteria</taxon>
        <taxon>Enterobacterales</taxon>
        <taxon>Enterobacteriaceae</taxon>
        <taxon>Trabulsiella</taxon>
    </lineage>
</organism>
<accession>A0A0L0GK92</accession>
<evidence type="ECO:0000313" key="2">
    <source>
        <dbReference type="Proteomes" id="UP000037393"/>
    </source>
</evidence>
<gene>
    <name evidence="1" type="ORF">GM31_15020</name>
</gene>
<name>A0A0L0GK92_9ENTR</name>
<dbReference type="PATRIC" id="fig|379893.3.peg.1758"/>
<dbReference type="OrthoDB" id="6629090at2"/>
<proteinExistence type="predicted"/>
<dbReference type="EMBL" id="JNGI01000028">
    <property type="protein sequence ID" value="KNC94343.1"/>
    <property type="molecule type" value="Genomic_DNA"/>
</dbReference>
<protein>
    <submittedName>
        <fullName evidence="1">Uncharacterized protein</fullName>
    </submittedName>
</protein>
<evidence type="ECO:0000313" key="1">
    <source>
        <dbReference type="EMBL" id="KNC94343.1"/>
    </source>
</evidence>
<dbReference type="RefSeq" id="WP_049849676.1">
    <property type="nucleotide sequence ID" value="NZ_JNGH01000104.1"/>
</dbReference>
<reference evidence="1 2" key="1">
    <citation type="journal article" date="2015" name="Appl. Environ. Microbiol.">
        <title>The Enterobacterium Trabulsiella odontotermitis Presents Novel Adaptations Related to Its Association with Fungus-Growing Termites.</title>
        <authorList>
            <person name="Sapountzis P."/>
            <person name="Gruntjes T."/>
            <person name="Otani S."/>
            <person name="Estevez J."/>
            <person name="da Costa R.R."/>
            <person name="Plunkett G.3rd."/>
            <person name="Perna N.T."/>
            <person name="Poulsen M."/>
        </authorList>
    </citation>
    <scope>NUCLEOTIDE SEQUENCE [LARGE SCALE GENOMIC DNA]</scope>
    <source>
        <strain evidence="1 2">12</strain>
    </source>
</reference>